<organism evidence="3 4">
    <name type="scientific">Brachybacterium kimchii</name>
    <dbReference type="NCBI Taxonomy" id="2942909"/>
    <lineage>
        <taxon>Bacteria</taxon>
        <taxon>Bacillati</taxon>
        <taxon>Actinomycetota</taxon>
        <taxon>Actinomycetes</taxon>
        <taxon>Micrococcales</taxon>
        <taxon>Dermabacteraceae</taxon>
        <taxon>Brachybacterium</taxon>
    </lineage>
</organism>
<dbReference type="Proteomes" id="UP001055868">
    <property type="component" value="Chromosome"/>
</dbReference>
<protein>
    <recommendedName>
        <fullName evidence="2">DUF7426 domain-containing protein</fullName>
    </recommendedName>
</protein>
<keyword evidence="4" id="KW-1185">Reference proteome</keyword>
<gene>
    <name evidence="3" type="ORF">M4486_17890</name>
</gene>
<evidence type="ECO:0000256" key="1">
    <source>
        <dbReference type="SAM" id="MobiDB-lite"/>
    </source>
</evidence>
<name>A0ABY4N7T3_9MICO</name>
<evidence type="ECO:0000313" key="4">
    <source>
        <dbReference type="Proteomes" id="UP001055868"/>
    </source>
</evidence>
<evidence type="ECO:0000259" key="2">
    <source>
        <dbReference type="Pfam" id="PF24201"/>
    </source>
</evidence>
<proteinExistence type="predicted"/>
<reference evidence="3" key="1">
    <citation type="submission" date="2022-05" db="EMBL/GenBank/DDBJ databases">
        <title>Genomic analysis of Brachybacterium sp. CBA3104.</title>
        <authorList>
            <person name="Roh S.W."/>
            <person name="Kim Y.B."/>
            <person name="Kim Y."/>
        </authorList>
    </citation>
    <scope>NUCLEOTIDE SEQUENCE</scope>
    <source>
        <strain evidence="3">CBA3104</strain>
    </source>
</reference>
<accession>A0ABY4N7T3</accession>
<evidence type="ECO:0000313" key="3">
    <source>
        <dbReference type="EMBL" id="UQN29483.1"/>
    </source>
</evidence>
<feature type="region of interest" description="Disordered" evidence="1">
    <location>
        <begin position="115"/>
        <end position="164"/>
    </location>
</feature>
<feature type="domain" description="DUF7426" evidence="2">
    <location>
        <begin position="5"/>
        <end position="140"/>
    </location>
</feature>
<sequence length="164" mass="17760">MSAFKDLDQFLDDSLVLPINGKDYRIPAVSAQLGLKLQRILEVTEDAQNNRASDEDVQELISDAEELELYPDVLGDAYDEMLSDGISYPRLRLAAITAILWNVHGEDMAAEFWAAGGKAPEPNRAQRRAPKTRTGGASTTKRPASGSGTSTRRKPSGSARKAAG</sequence>
<dbReference type="EMBL" id="CP097218">
    <property type="protein sequence ID" value="UQN29483.1"/>
    <property type="molecule type" value="Genomic_DNA"/>
</dbReference>
<feature type="compositionally biased region" description="Polar residues" evidence="1">
    <location>
        <begin position="135"/>
        <end position="150"/>
    </location>
</feature>
<dbReference type="InterPro" id="IPR055849">
    <property type="entry name" value="DUF7426"/>
</dbReference>
<dbReference type="RefSeq" id="WP_249478680.1">
    <property type="nucleotide sequence ID" value="NZ_CP097218.1"/>
</dbReference>
<dbReference type="Pfam" id="PF24201">
    <property type="entry name" value="DUF7426"/>
    <property type="match status" value="1"/>
</dbReference>